<accession>A0A9J5ZS84</accession>
<gene>
    <name evidence="1" type="ORF">H5410_014716</name>
</gene>
<organism evidence="1 2">
    <name type="scientific">Solanum commersonii</name>
    <name type="common">Commerson's wild potato</name>
    <name type="synonym">Commerson's nightshade</name>
    <dbReference type="NCBI Taxonomy" id="4109"/>
    <lineage>
        <taxon>Eukaryota</taxon>
        <taxon>Viridiplantae</taxon>
        <taxon>Streptophyta</taxon>
        <taxon>Embryophyta</taxon>
        <taxon>Tracheophyta</taxon>
        <taxon>Spermatophyta</taxon>
        <taxon>Magnoliopsida</taxon>
        <taxon>eudicotyledons</taxon>
        <taxon>Gunneridae</taxon>
        <taxon>Pentapetalae</taxon>
        <taxon>asterids</taxon>
        <taxon>lamiids</taxon>
        <taxon>Solanales</taxon>
        <taxon>Solanaceae</taxon>
        <taxon>Solanoideae</taxon>
        <taxon>Solaneae</taxon>
        <taxon>Solanum</taxon>
    </lineage>
</organism>
<protein>
    <submittedName>
        <fullName evidence="1">Uncharacterized protein</fullName>
    </submittedName>
</protein>
<proteinExistence type="predicted"/>
<evidence type="ECO:0000313" key="1">
    <source>
        <dbReference type="EMBL" id="KAG5614892.1"/>
    </source>
</evidence>
<sequence length="63" mass="6508">MTYTISQSLDASSVAAARSAKRHRLHASVNGSDIAKALLAINRGRAIGWATSALANGRATTKA</sequence>
<comment type="caution">
    <text evidence="1">The sequence shown here is derived from an EMBL/GenBank/DDBJ whole genome shotgun (WGS) entry which is preliminary data.</text>
</comment>
<dbReference type="EMBL" id="JACXVP010000003">
    <property type="protein sequence ID" value="KAG5614892.1"/>
    <property type="molecule type" value="Genomic_DNA"/>
</dbReference>
<dbReference type="Proteomes" id="UP000824120">
    <property type="component" value="Chromosome 3"/>
</dbReference>
<evidence type="ECO:0000313" key="2">
    <source>
        <dbReference type="Proteomes" id="UP000824120"/>
    </source>
</evidence>
<reference evidence="1 2" key="1">
    <citation type="submission" date="2020-09" db="EMBL/GenBank/DDBJ databases">
        <title>De no assembly of potato wild relative species, Solanum commersonii.</title>
        <authorList>
            <person name="Cho K."/>
        </authorList>
    </citation>
    <scope>NUCLEOTIDE SEQUENCE [LARGE SCALE GENOMIC DNA]</scope>
    <source>
        <strain evidence="1">LZ3.2</strain>
        <tissue evidence="1">Leaf</tissue>
    </source>
</reference>
<name>A0A9J5ZS84_SOLCO</name>
<keyword evidence="2" id="KW-1185">Reference proteome</keyword>
<dbReference type="AlphaFoldDB" id="A0A9J5ZS84"/>